<evidence type="ECO:0000256" key="2">
    <source>
        <dbReference type="ARBA" id="ARBA00007863"/>
    </source>
</evidence>
<feature type="transmembrane region" description="Helical" evidence="9">
    <location>
        <begin position="312"/>
        <end position="332"/>
    </location>
</feature>
<evidence type="ECO:0008006" key="12">
    <source>
        <dbReference type="Google" id="ProtNLM"/>
    </source>
</evidence>
<gene>
    <name evidence="10" type="ORF">ODALV1_LOCUS9718</name>
</gene>
<dbReference type="PANTHER" id="PTHR14233">
    <property type="entry name" value="DUF914-RELATED"/>
    <property type="match status" value="1"/>
</dbReference>
<evidence type="ECO:0000256" key="4">
    <source>
        <dbReference type="ARBA" id="ARBA00022692"/>
    </source>
</evidence>
<keyword evidence="5 9" id="KW-1133">Transmembrane helix</keyword>
<feature type="transmembrane region" description="Helical" evidence="9">
    <location>
        <begin position="287"/>
        <end position="305"/>
    </location>
</feature>
<evidence type="ECO:0000313" key="11">
    <source>
        <dbReference type="Proteomes" id="UP001642540"/>
    </source>
</evidence>
<evidence type="ECO:0000256" key="8">
    <source>
        <dbReference type="SAM" id="MobiDB-lite"/>
    </source>
</evidence>
<keyword evidence="6 9" id="KW-0472">Membrane</keyword>
<feature type="compositionally biased region" description="Low complexity" evidence="8">
    <location>
        <begin position="383"/>
        <end position="400"/>
    </location>
</feature>
<reference evidence="10 11" key="1">
    <citation type="submission" date="2024-08" db="EMBL/GenBank/DDBJ databases">
        <authorList>
            <person name="Cucini C."/>
            <person name="Frati F."/>
        </authorList>
    </citation>
    <scope>NUCLEOTIDE SEQUENCE [LARGE SCALE GENOMIC DNA]</scope>
</reference>
<keyword evidence="3" id="KW-0813">Transport</keyword>
<organism evidence="10 11">
    <name type="scientific">Orchesella dallaii</name>
    <dbReference type="NCBI Taxonomy" id="48710"/>
    <lineage>
        <taxon>Eukaryota</taxon>
        <taxon>Metazoa</taxon>
        <taxon>Ecdysozoa</taxon>
        <taxon>Arthropoda</taxon>
        <taxon>Hexapoda</taxon>
        <taxon>Collembola</taxon>
        <taxon>Entomobryomorpha</taxon>
        <taxon>Entomobryoidea</taxon>
        <taxon>Orchesellidae</taxon>
        <taxon>Orchesellinae</taxon>
        <taxon>Orchesella</taxon>
    </lineage>
</organism>
<dbReference type="Pfam" id="PF06027">
    <property type="entry name" value="SLC35F"/>
    <property type="match status" value="1"/>
</dbReference>
<comment type="function">
    <text evidence="7">Putative solute transporter.</text>
</comment>
<evidence type="ECO:0000256" key="9">
    <source>
        <dbReference type="SAM" id="Phobius"/>
    </source>
</evidence>
<dbReference type="InterPro" id="IPR037185">
    <property type="entry name" value="EmrE-like"/>
</dbReference>
<feature type="transmembrane region" description="Helical" evidence="9">
    <location>
        <begin position="185"/>
        <end position="201"/>
    </location>
</feature>
<feature type="transmembrane region" description="Helical" evidence="9">
    <location>
        <begin position="60"/>
        <end position="82"/>
    </location>
</feature>
<evidence type="ECO:0000256" key="1">
    <source>
        <dbReference type="ARBA" id="ARBA00004141"/>
    </source>
</evidence>
<keyword evidence="11" id="KW-1185">Reference proteome</keyword>
<evidence type="ECO:0000256" key="6">
    <source>
        <dbReference type="ARBA" id="ARBA00023136"/>
    </source>
</evidence>
<dbReference type="SUPFAM" id="SSF103481">
    <property type="entry name" value="Multidrug resistance efflux transporter EmrE"/>
    <property type="match status" value="1"/>
</dbReference>
<feature type="transmembrane region" description="Helical" evidence="9">
    <location>
        <begin position="94"/>
        <end position="112"/>
    </location>
</feature>
<evidence type="ECO:0000256" key="5">
    <source>
        <dbReference type="ARBA" id="ARBA00022989"/>
    </source>
</evidence>
<dbReference type="EMBL" id="CAXLJM020000030">
    <property type="protein sequence ID" value="CAL8097716.1"/>
    <property type="molecule type" value="Genomic_DNA"/>
</dbReference>
<evidence type="ECO:0000256" key="7">
    <source>
        <dbReference type="ARBA" id="ARBA00037727"/>
    </source>
</evidence>
<dbReference type="InterPro" id="IPR009262">
    <property type="entry name" value="SLC35_F1/F2/F6"/>
</dbReference>
<feature type="transmembrane region" description="Helical" evidence="9">
    <location>
        <begin position="338"/>
        <end position="356"/>
    </location>
</feature>
<evidence type="ECO:0000313" key="10">
    <source>
        <dbReference type="EMBL" id="CAL8097716.1"/>
    </source>
</evidence>
<comment type="similarity">
    <text evidence="2">Belongs to the SLC35F solute transporter family.</text>
</comment>
<evidence type="ECO:0000256" key="3">
    <source>
        <dbReference type="ARBA" id="ARBA00022448"/>
    </source>
</evidence>
<accession>A0ABP1QC50</accession>
<sequence length="400" mass="43827">MEINSDESDIVPSEVAYDKRTTSACSNISYSEVTGFLPEAMEPKPDSIPIISNNKTRTRWAAAAIGQMLSLILCVSAVTSVYLTDVYNLHISNAQNFVFYVLLSAIFTSALACRPESGNLFSVMKYRGWKYFLLAVADAEANYLVVKAYQYTTLTSVQLLDCFTIPTVLLLSCILLGVRYRACHLIGVIVCLLGVCCLVWADTQEGIPFGQGSERLLGDLLCLSGAFLYGVSNVAQEFLVKTFDIVEFLGMIGLFGSAVTGMQAVLFEYDQVTSAVVNGSPMPLALLGGYALAQLSFYVLAAFMMKLSGATTYNLSILTADFYSLIVGIFLFQYQFHALYFMSFLFVIIGVVMFSLKPTIQVLSSELDNEEQEPLIGGHMSDNNVHNESSSSTSYNNYGT</sequence>
<protein>
    <recommendedName>
        <fullName evidence="12">Solute carrier family 35 member F1</fullName>
    </recommendedName>
</protein>
<dbReference type="InterPro" id="IPR052221">
    <property type="entry name" value="SLC35F_Transporter"/>
</dbReference>
<keyword evidence="4 9" id="KW-0812">Transmembrane</keyword>
<name>A0ABP1QC50_9HEXA</name>
<dbReference type="Proteomes" id="UP001642540">
    <property type="component" value="Unassembled WGS sequence"/>
</dbReference>
<feature type="region of interest" description="Disordered" evidence="8">
    <location>
        <begin position="377"/>
        <end position="400"/>
    </location>
</feature>
<feature type="transmembrane region" description="Helical" evidence="9">
    <location>
        <begin position="216"/>
        <end position="236"/>
    </location>
</feature>
<feature type="transmembrane region" description="Helical" evidence="9">
    <location>
        <begin position="157"/>
        <end position="178"/>
    </location>
</feature>
<dbReference type="PANTHER" id="PTHR14233:SF4">
    <property type="entry name" value="SOLUTE CARRIER FAMILY 35 MEMBER F2"/>
    <property type="match status" value="1"/>
</dbReference>
<feature type="transmembrane region" description="Helical" evidence="9">
    <location>
        <begin position="248"/>
        <end position="267"/>
    </location>
</feature>
<proteinExistence type="inferred from homology"/>
<comment type="subcellular location">
    <subcellularLocation>
        <location evidence="1">Membrane</location>
        <topology evidence="1">Multi-pass membrane protein</topology>
    </subcellularLocation>
</comment>
<comment type="caution">
    <text evidence="10">The sequence shown here is derived from an EMBL/GenBank/DDBJ whole genome shotgun (WGS) entry which is preliminary data.</text>
</comment>